<sequence length="345" mass="35141">MSPTGTTGPTGTAVRRYVVIGAGGVGAALAAGLTDAGLDVVLVSRGATLGVVRERGLRFTHAGRTRVLDVPVAGGPDEVGLRAGDVLVLATKSQDATATLPRWAWAARTDGGVGADLPLVLLQNGLETERVALRCFPTVVGGVALIAARHVVTGEVDVANAPRLGEVVLGAYPSATAPPAARAVAEQVATDLDRAGWLAQPVTDIERWLAWKLVASVTFAVGVLSGDDDERARLRTDLAAEARAVLAAAGRDLADAARELTHDRTLAAVAPSAAHGSGQQSPWQAFARGAGSEVDFLNGEVALLGRLHGVPTPLNHALQTVLGRSAAQGEGPGVHSVGDVRTLAG</sequence>
<comment type="caution">
    <text evidence="1">The sequence shown here is derived from an EMBL/GenBank/DDBJ whole genome shotgun (WGS) entry which is preliminary data.</text>
</comment>
<keyword evidence="2" id="KW-1185">Reference proteome</keyword>
<evidence type="ECO:0000313" key="2">
    <source>
        <dbReference type="Proteomes" id="UP001261666"/>
    </source>
</evidence>
<dbReference type="Proteomes" id="UP001261666">
    <property type="component" value="Unassembled WGS sequence"/>
</dbReference>
<accession>A0ACC6IKG9</accession>
<name>A0ACC6IKG9_9ACTN</name>
<organism evidence="1 2">
    <name type="scientific">Nocardioides zeae</name>
    <dbReference type="NCBI Taxonomy" id="1457234"/>
    <lineage>
        <taxon>Bacteria</taxon>
        <taxon>Bacillati</taxon>
        <taxon>Actinomycetota</taxon>
        <taxon>Actinomycetes</taxon>
        <taxon>Propionibacteriales</taxon>
        <taxon>Nocardioidaceae</taxon>
        <taxon>Nocardioides</taxon>
    </lineage>
</organism>
<dbReference type="EMBL" id="JAVIZJ010000008">
    <property type="protein sequence ID" value="MDR6211164.1"/>
    <property type="molecule type" value="Genomic_DNA"/>
</dbReference>
<keyword evidence="1" id="KW-0560">Oxidoreductase</keyword>
<reference evidence="1" key="1">
    <citation type="submission" date="2023-08" db="EMBL/GenBank/DDBJ databases">
        <title>Functional and genomic diversity of the sorghum phyllosphere microbiome.</title>
        <authorList>
            <person name="Shade A."/>
        </authorList>
    </citation>
    <scope>NUCLEOTIDE SEQUENCE</scope>
    <source>
        <strain evidence="1">SORGH_AS_0885</strain>
    </source>
</reference>
<proteinExistence type="predicted"/>
<protein>
    <submittedName>
        <fullName evidence="1">2-dehydropantoate 2-reductase</fullName>
        <ecNumber evidence="1">1.1.1.169</ecNumber>
    </submittedName>
</protein>
<gene>
    <name evidence="1" type="ORF">QE364_002885</name>
</gene>
<evidence type="ECO:0000313" key="1">
    <source>
        <dbReference type="EMBL" id="MDR6211164.1"/>
    </source>
</evidence>
<dbReference type="EC" id="1.1.1.169" evidence="1"/>